<dbReference type="GO" id="GO:1901259">
    <property type="term" value="P:chloroplast rRNA processing"/>
    <property type="evidence" value="ECO:0007669"/>
    <property type="project" value="TreeGrafter"/>
</dbReference>
<gene>
    <name evidence="6" type="primary">LOC105053859</name>
</gene>
<keyword evidence="5" id="KW-1185">Reference proteome</keyword>
<dbReference type="CDD" id="cd00590">
    <property type="entry name" value="RRM_SF"/>
    <property type="match status" value="1"/>
</dbReference>
<dbReference type="FunCoup" id="A0A6I9RWC6">
    <property type="interactions" value="1040"/>
</dbReference>
<dbReference type="GO" id="GO:1990904">
    <property type="term" value="C:ribonucleoprotein complex"/>
    <property type="evidence" value="ECO:0007669"/>
    <property type="project" value="UniProtKB-KW"/>
</dbReference>
<keyword evidence="1 2" id="KW-0694">RNA-binding</keyword>
<dbReference type="PANTHER" id="PTHR48025">
    <property type="entry name" value="OS02G0815200 PROTEIN"/>
    <property type="match status" value="1"/>
</dbReference>
<organism evidence="5 6">
    <name type="scientific">Elaeis guineensis var. tenera</name>
    <name type="common">Oil palm</name>
    <dbReference type="NCBI Taxonomy" id="51953"/>
    <lineage>
        <taxon>Eukaryota</taxon>
        <taxon>Viridiplantae</taxon>
        <taxon>Streptophyta</taxon>
        <taxon>Embryophyta</taxon>
        <taxon>Tracheophyta</taxon>
        <taxon>Spermatophyta</taxon>
        <taxon>Magnoliopsida</taxon>
        <taxon>Liliopsida</taxon>
        <taxon>Arecaceae</taxon>
        <taxon>Arecoideae</taxon>
        <taxon>Cocoseae</taxon>
        <taxon>Elaeidinae</taxon>
        <taxon>Elaeis</taxon>
    </lineage>
</organism>
<dbReference type="InterPro" id="IPR003954">
    <property type="entry name" value="RRM_euk-type"/>
</dbReference>
<dbReference type="AlphaFoldDB" id="A0A6I9RWC6"/>
<dbReference type="InterPro" id="IPR012677">
    <property type="entry name" value="Nucleotide-bd_a/b_plait_sf"/>
</dbReference>
<dbReference type="GeneID" id="105053859"/>
<dbReference type="SMART" id="SM00361">
    <property type="entry name" value="RRM_1"/>
    <property type="match status" value="2"/>
</dbReference>
<feature type="compositionally biased region" description="Acidic residues" evidence="3">
    <location>
        <begin position="284"/>
        <end position="293"/>
    </location>
</feature>
<keyword evidence="6" id="KW-0687">Ribonucleoprotein</keyword>
<dbReference type="InterPro" id="IPR035979">
    <property type="entry name" value="RBD_domain_sf"/>
</dbReference>
<feature type="domain" description="RRM" evidence="4">
    <location>
        <begin position="201"/>
        <end position="279"/>
    </location>
</feature>
<dbReference type="InterPro" id="IPR000504">
    <property type="entry name" value="RRM_dom"/>
</dbReference>
<dbReference type="SMART" id="SM00360">
    <property type="entry name" value="RRM"/>
    <property type="match status" value="2"/>
</dbReference>
<dbReference type="PANTHER" id="PTHR48025:SF6">
    <property type="entry name" value="RRM DOMAIN-CONTAINING PROTEIN"/>
    <property type="match status" value="1"/>
</dbReference>
<dbReference type="OrthoDB" id="439808at2759"/>
<evidence type="ECO:0000256" key="1">
    <source>
        <dbReference type="ARBA" id="ARBA00022884"/>
    </source>
</evidence>
<evidence type="ECO:0000313" key="6">
    <source>
        <dbReference type="RefSeq" id="XP_010933475.1"/>
    </source>
</evidence>
<dbReference type="Proteomes" id="UP000504607">
    <property type="component" value="Chromosome 11"/>
</dbReference>
<dbReference type="KEGG" id="egu:105053859"/>
<proteinExistence type="predicted"/>
<name>A0A6I9RWC6_ELAGV</name>
<evidence type="ECO:0000256" key="2">
    <source>
        <dbReference type="PROSITE-ProRule" id="PRU00176"/>
    </source>
</evidence>
<reference evidence="6" key="1">
    <citation type="submission" date="2025-08" db="UniProtKB">
        <authorList>
            <consortium name="RefSeq"/>
        </authorList>
    </citation>
    <scope>IDENTIFICATION</scope>
</reference>
<feature type="domain" description="RRM" evidence="4">
    <location>
        <begin position="104"/>
        <end position="181"/>
    </location>
</feature>
<protein>
    <submittedName>
        <fullName evidence="6">29 kDa ribonucleoprotein A, chloroplastic</fullName>
    </submittedName>
</protein>
<dbReference type="RefSeq" id="XP_010933475.1">
    <property type="nucleotide sequence ID" value="XM_010935173.2"/>
</dbReference>
<accession>A0A6I9RWC6</accession>
<dbReference type="InterPro" id="IPR050502">
    <property type="entry name" value="Euk_RNA-bind_prot"/>
</dbReference>
<dbReference type="SUPFAM" id="SSF54928">
    <property type="entry name" value="RNA-binding domain, RBD"/>
    <property type="match status" value="2"/>
</dbReference>
<dbReference type="GO" id="GO:0003729">
    <property type="term" value="F:mRNA binding"/>
    <property type="evidence" value="ECO:0007669"/>
    <property type="project" value="TreeGrafter"/>
</dbReference>
<evidence type="ECO:0000313" key="5">
    <source>
        <dbReference type="Proteomes" id="UP000504607"/>
    </source>
</evidence>
<dbReference type="GO" id="GO:0009535">
    <property type="term" value="C:chloroplast thylakoid membrane"/>
    <property type="evidence" value="ECO:0007669"/>
    <property type="project" value="TreeGrafter"/>
</dbReference>
<evidence type="ECO:0000256" key="3">
    <source>
        <dbReference type="SAM" id="MobiDB-lite"/>
    </source>
</evidence>
<sequence length="301" mass="33710">MFLPRPLPLPSKPRPPERARMAATAFVVCPNPNPKLELFSRAGKPWISHYTPALSFDTRFSPSRLRVAEKSLRFRRCSVVQDIAAVEEEQKGDEKEGRRQENRQKLYVVNLPWNFLAADIKKLFGQCGTVESVEIIKQKNGKSRGFAFVTMASEEEALAAIDKLDSYELMGRIIRVEFAKSFRKPPSPPPPPGATAVDMQQKIYVSNLSWKARSVNLKEFFSAKFKPLSARVVFENPSGRSAGYGFVAFATKEEADAAISELDGKELMGRPVRLKLRQKKGDESGSEPEELDNTEGQSNNS</sequence>
<dbReference type="PROSITE" id="PS50102">
    <property type="entry name" value="RRM"/>
    <property type="match status" value="2"/>
</dbReference>
<dbReference type="InParanoid" id="A0A6I9RWC6"/>
<dbReference type="Gene3D" id="3.30.70.330">
    <property type="match status" value="2"/>
</dbReference>
<feature type="region of interest" description="Disordered" evidence="3">
    <location>
        <begin position="275"/>
        <end position="301"/>
    </location>
</feature>
<evidence type="ECO:0000259" key="4">
    <source>
        <dbReference type="PROSITE" id="PS50102"/>
    </source>
</evidence>
<dbReference type="Pfam" id="PF00076">
    <property type="entry name" value="RRM_1"/>
    <property type="match status" value="2"/>
</dbReference>